<dbReference type="RefSeq" id="WP_071454184.1">
    <property type="nucleotide sequence ID" value="NZ_CP017675.1"/>
</dbReference>
<reference evidence="1 2" key="1">
    <citation type="submission" date="2016-10" db="EMBL/GenBank/DDBJ databases">
        <title>Description of Gloeomargarita lithophora gen. nov., sp. nov., a thylakoid-bearing basal-branching cyanobacterium with intracellular carbonates, and proposal for Gloeomargaritales ord. nov.</title>
        <authorList>
            <person name="Moreira D."/>
            <person name="Tavera R."/>
            <person name="Benzerara K."/>
            <person name="Skouri-Panet F."/>
            <person name="Couradeau E."/>
            <person name="Gerard E."/>
            <person name="Loussert C."/>
            <person name="Novelo E."/>
            <person name="Zivanovic Y."/>
            <person name="Lopez-Garcia P."/>
        </authorList>
    </citation>
    <scope>NUCLEOTIDE SEQUENCE [LARGE SCALE GENOMIC DNA]</scope>
    <source>
        <strain evidence="1 2">D10</strain>
    </source>
</reference>
<dbReference type="EMBL" id="CP017675">
    <property type="protein sequence ID" value="APB33627.1"/>
    <property type="molecule type" value="Genomic_DNA"/>
</dbReference>
<sequence>MKLSYEQCDLYSSPMIDAVRWRNRGALEEELHRLIQCCVQANLPIGSTILKVVQSNREYCSVCIPEAVAWLDAVLDEIFEPSVPTARPSALRSWPELSYCETA</sequence>
<evidence type="ECO:0000313" key="2">
    <source>
        <dbReference type="Proteomes" id="UP000180235"/>
    </source>
</evidence>
<organism evidence="1 2">
    <name type="scientific">Gloeomargarita lithophora Alchichica-D10</name>
    <dbReference type="NCBI Taxonomy" id="1188229"/>
    <lineage>
        <taxon>Bacteria</taxon>
        <taxon>Bacillati</taxon>
        <taxon>Cyanobacteriota</taxon>
        <taxon>Cyanophyceae</taxon>
        <taxon>Gloeomargaritales</taxon>
        <taxon>Gloeomargaritaceae</taxon>
        <taxon>Gloeomargarita</taxon>
    </lineage>
</organism>
<evidence type="ECO:0000313" key="1">
    <source>
        <dbReference type="EMBL" id="APB33627.1"/>
    </source>
</evidence>
<gene>
    <name evidence="1" type="ORF">GlitD10_1306</name>
</gene>
<dbReference type="AlphaFoldDB" id="A0A1J0ACI1"/>
<dbReference type="STRING" id="1188229.GlitD10_1306"/>
<accession>A0A1J0ACI1</accession>
<protein>
    <submittedName>
        <fullName evidence="1">Uncharacterized protein</fullName>
    </submittedName>
</protein>
<dbReference type="KEGG" id="glt:GlitD10_1306"/>
<dbReference type="Proteomes" id="UP000180235">
    <property type="component" value="Chromosome"/>
</dbReference>
<keyword evidence="2" id="KW-1185">Reference proteome</keyword>
<name>A0A1J0ACI1_9CYAN</name>
<proteinExistence type="predicted"/>